<protein>
    <submittedName>
        <fullName evidence="2">Uncharacterized protein</fullName>
    </submittedName>
</protein>
<dbReference type="Proteomes" id="UP000541583">
    <property type="component" value="Unassembled WGS sequence"/>
</dbReference>
<keyword evidence="3" id="KW-1185">Reference proteome</keyword>
<dbReference type="STRING" id="354630.SAMN05421821_112127"/>
<name>A0A1N7DX43_9SPHI</name>
<evidence type="ECO:0000313" key="2">
    <source>
        <dbReference type="EMBL" id="MBB6130157.1"/>
    </source>
</evidence>
<reference evidence="3 4" key="1">
    <citation type="submission" date="2020-08" db="EMBL/GenBank/DDBJ databases">
        <title>Genomic Encyclopedia of Type Strains, Phase IV (KMG-V): Genome sequencing to study the core and pangenomes of soil and plant-associated prokaryotes.</title>
        <authorList>
            <person name="Whitman W."/>
        </authorList>
    </citation>
    <scope>NUCLEOTIDE SEQUENCE [LARGE SCALE GENOMIC DNA]</scope>
    <source>
        <strain evidence="1 3">ANJLi2</strain>
        <strain evidence="2 4">MP601</strain>
    </source>
</reference>
<dbReference type="Proteomes" id="UP000548326">
    <property type="component" value="Unassembled WGS sequence"/>
</dbReference>
<gene>
    <name evidence="2" type="ORF">HDF22_004296</name>
    <name evidence="1" type="ORF">HDF23_004276</name>
</gene>
<accession>A0A1N7DX43</accession>
<sequence length="104" mass="11690">MKYIAIIISLYVSLLSVMPCQDRDDAVWAQAHLSIRQAHDGNQNCSRESCTPLCSCSCCSSVRDIDQQVYIPSFQQNTFVPYPDLIIPALSEQDIAIWQPPQLS</sequence>
<proteinExistence type="predicted"/>
<dbReference type="RefSeq" id="WP_076375986.1">
    <property type="nucleotide sequence ID" value="NZ_FTMG01000012.1"/>
</dbReference>
<dbReference type="AlphaFoldDB" id="A0A1N7DX43"/>
<organism evidence="2 4">
    <name type="scientific">Mucilaginibacter lappiensis</name>
    <dbReference type="NCBI Taxonomy" id="354630"/>
    <lineage>
        <taxon>Bacteria</taxon>
        <taxon>Pseudomonadati</taxon>
        <taxon>Bacteroidota</taxon>
        <taxon>Sphingobacteriia</taxon>
        <taxon>Sphingobacteriales</taxon>
        <taxon>Sphingobacteriaceae</taxon>
        <taxon>Mucilaginibacter</taxon>
    </lineage>
</organism>
<comment type="caution">
    <text evidence="2">The sequence shown here is derived from an EMBL/GenBank/DDBJ whole genome shotgun (WGS) entry which is preliminary data.</text>
</comment>
<evidence type="ECO:0000313" key="4">
    <source>
        <dbReference type="Proteomes" id="UP000548326"/>
    </source>
</evidence>
<dbReference type="InterPro" id="IPR046601">
    <property type="entry name" value="DUF6660"/>
</dbReference>
<dbReference type="EMBL" id="JACHCB010000012">
    <property type="protein sequence ID" value="MBB6111506.1"/>
    <property type="molecule type" value="Genomic_DNA"/>
</dbReference>
<evidence type="ECO:0000313" key="3">
    <source>
        <dbReference type="Proteomes" id="UP000541583"/>
    </source>
</evidence>
<dbReference type="OrthoDB" id="997115at2"/>
<dbReference type="EMBL" id="JACHCA010000013">
    <property type="protein sequence ID" value="MBB6130157.1"/>
    <property type="molecule type" value="Genomic_DNA"/>
</dbReference>
<dbReference type="Pfam" id="PF20365">
    <property type="entry name" value="DUF6660"/>
    <property type="match status" value="1"/>
</dbReference>
<evidence type="ECO:0000313" key="1">
    <source>
        <dbReference type="EMBL" id="MBB6111506.1"/>
    </source>
</evidence>